<dbReference type="SUPFAM" id="SSF53697">
    <property type="entry name" value="SIS domain"/>
    <property type="match status" value="1"/>
</dbReference>
<dbReference type="InterPro" id="IPR001347">
    <property type="entry name" value="SIS_dom"/>
</dbReference>
<protein>
    <recommendedName>
        <fullName evidence="2">SIS domain-containing protein</fullName>
    </recommendedName>
</protein>
<dbReference type="PANTHER" id="PTHR30390">
    <property type="entry name" value="SEDOHEPTULOSE 7-PHOSPHATE ISOMERASE / DNAA INITIATOR-ASSOCIATING FACTOR FOR REPLICATION INITIATION"/>
    <property type="match status" value="1"/>
</dbReference>
<dbReference type="PROSITE" id="PS51464">
    <property type="entry name" value="SIS"/>
    <property type="match status" value="1"/>
</dbReference>
<dbReference type="PANTHER" id="PTHR30390:SF6">
    <property type="entry name" value="DNAA INITIATOR-ASSOCIATING PROTEIN DIAA"/>
    <property type="match status" value="1"/>
</dbReference>
<proteinExistence type="predicted"/>
<evidence type="ECO:0000256" key="1">
    <source>
        <dbReference type="SAM" id="MobiDB-lite"/>
    </source>
</evidence>
<evidence type="ECO:0000259" key="2">
    <source>
        <dbReference type="PROSITE" id="PS51464"/>
    </source>
</evidence>
<evidence type="ECO:0000313" key="4">
    <source>
        <dbReference type="Proteomes" id="UP001500282"/>
    </source>
</evidence>
<accession>A0ABP4HN06</accession>
<gene>
    <name evidence="3" type="ORF">GCM10009579_37400</name>
</gene>
<organism evidence="3 4">
    <name type="scientific">Streptomyces javensis</name>
    <dbReference type="NCBI Taxonomy" id="114698"/>
    <lineage>
        <taxon>Bacteria</taxon>
        <taxon>Bacillati</taxon>
        <taxon>Actinomycetota</taxon>
        <taxon>Actinomycetes</taxon>
        <taxon>Kitasatosporales</taxon>
        <taxon>Streptomycetaceae</taxon>
        <taxon>Streptomyces</taxon>
        <taxon>Streptomyces violaceusniger group</taxon>
    </lineage>
</organism>
<name>A0ABP4HN06_9ACTN</name>
<dbReference type="InterPro" id="IPR046348">
    <property type="entry name" value="SIS_dom_sf"/>
</dbReference>
<feature type="region of interest" description="Disordered" evidence="1">
    <location>
        <begin position="1"/>
        <end position="40"/>
    </location>
</feature>
<dbReference type="InterPro" id="IPR035461">
    <property type="entry name" value="GmhA/DiaA"/>
</dbReference>
<feature type="domain" description="SIS" evidence="2">
    <location>
        <begin position="76"/>
        <end position="235"/>
    </location>
</feature>
<sequence length="248" mass="25921">MSTRDRPQSNPLPWEAGVSDTGSRARRPSPSGYGPAGTDTADRLRAAHAHCQSLQDALMALRDHGLERVAEWGRHLAAILPVGGRLLAAGNGGSAAQAQHLTAELVGRYQRERPAYSAIALHTDTSAVTAIGNDYGFEELYARQVAAHGRPGDALMLMSTSGRSPNLLAAADTGRAAGLSVWAMTGPRPNPLASRADEALCIGSGSTATVQEAHLVALHLLCETFDHEIGVVDGAVSVDGVVTPYPFS</sequence>
<dbReference type="CDD" id="cd05006">
    <property type="entry name" value="SIS_GmhA"/>
    <property type="match status" value="1"/>
</dbReference>
<dbReference type="EMBL" id="BAAAIH010000019">
    <property type="protein sequence ID" value="GAA1274933.1"/>
    <property type="molecule type" value="Genomic_DNA"/>
</dbReference>
<dbReference type="Proteomes" id="UP001500282">
    <property type="component" value="Unassembled WGS sequence"/>
</dbReference>
<reference evidence="4" key="1">
    <citation type="journal article" date="2019" name="Int. J. Syst. Evol. Microbiol.">
        <title>The Global Catalogue of Microorganisms (GCM) 10K type strain sequencing project: providing services to taxonomists for standard genome sequencing and annotation.</title>
        <authorList>
            <consortium name="The Broad Institute Genomics Platform"/>
            <consortium name="The Broad Institute Genome Sequencing Center for Infectious Disease"/>
            <person name="Wu L."/>
            <person name="Ma J."/>
        </authorList>
    </citation>
    <scope>NUCLEOTIDE SEQUENCE [LARGE SCALE GENOMIC DNA]</scope>
    <source>
        <strain evidence="4">JCM 11448</strain>
    </source>
</reference>
<dbReference type="Pfam" id="PF13580">
    <property type="entry name" value="SIS_2"/>
    <property type="match status" value="1"/>
</dbReference>
<keyword evidence="4" id="KW-1185">Reference proteome</keyword>
<dbReference type="InterPro" id="IPR050099">
    <property type="entry name" value="SIS_GmhA/DiaA_subfam"/>
</dbReference>
<evidence type="ECO:0000313" key="3">
    <source>
        <dbReference type="EMBL" id="GAA1274933.1"/>
    </source>
</evidence>
<comment type="caution">
    <text evidence="3">The sequence shown here is derived from an EMBL/GenBank/DDBJ whole genome shotgun (WGS) entry which is preliminary data.</text>
</comment>
<dbReference type="Gene3D" id="3.40.50.10490">
    <property type="entry name" value="Glucose-6-phosphate isomerase like protein, domain 1"/>
    <property type="match status" value="1"/>
</dbReference>